<dbReference type="EMBL" id="LR725537">
    <property type="protein sequence ID" value="VWO96317.1"/>
    <property type="molecule type" value="Genomic_DNA"/>
</dbReference>
<evidence type="ECO:0000259" key="2">
    <source>
        <dbReference type="Pfam" id="PF01814"/>
    </source>
</evidence>
<name>A0A5K1JYD3_9APHY</name>
<reference evidence="3" key="1">
    <citation type="submission" date="2019-10" db="EMBL/GenBank/DDBJ databases">
        <authorList>
            <person name="Nor Muhammad N."/>
        </authorList>
    </citation>
    <scope>NUCLEOTIDE SEQUENCE</scope>
</reference>
<dbReference type="AlphaFoldDB" id="A0A5K1JYD3"/>
<dbReference type="InterPro" id="IPR012312">
    <property type="entry name" value="Hemerythrin-like"/>
</dbReference>
<sequence length="227" mass="25762">MFALPTLRTTALKLSRASLRSSLAYSKTMKTLAEAIKDDHDEMYEYHDQYERARHRGDVDAQARWVRQLTWEVARHAIGEEIVVYPLMEQHLGNKGKQLADHDREDHLQVKQYLYSLESIPPGSDQHHSLVTIMMSELKRHNDSEEINDLPPLEQTIGKLASEEAAGHPSIPNKPPAETVIGLLEAPIDKIKDWFSSFPTESEMAEAKEELKEHVHEADPGKTASAH</sequence>
<protein>
    <submittedName>
        <fullName evidence="3">Mitochondrial division protein 1</fullName>
    </submittedName>
</protein>
<feature type="compositionally biased region" description="Basic and acidic residues" evidence="1">
    <location>
        <begin position="205"/>
        <end position="220"/>
    </location>
</feature>
<dbReference type="Gene3D" id="1.20.120.520">
    <property type="entry name" value="nmb1532 protein domain like"/>
    <property type="match status" value="1"/>
</dbReference>
<organism evidence="3">
    <name type="scientific">Ganoderma boninense</name>
    <dbReference type="NCBI Taxonomy" id="34458"/>
    <lineage>
        <taxon>Eukaryota</taxon>
        <taxon>Fungi</taxon>
        <taxon>Dikarya</taxon>
        <taxon>Basidiomycota</taxon>
        <taxon>Agaricomycotina</taxon>
        <taxon>Agaricomycetes</taxon>
        <taxon>Polyporales</taxon>
        <taxon>Polyporaceae</taxon>
        <taxon>Ganoderma</taxon>
    </lineage>
</organism>
<evidence type="ECO:0000256" key="1">
    <source>
        <dbReference type="SAM" id="MobiDB-lite"/>
    </source>
</evidence>
<dbReference type="PANTHER" id="PTHR35585">
    <property type="entry name" value="HHE DOMAIN PROTEIN (AFU_ORTHOLOGUE AFUA_4G00730)"/>
    <property type="match status" value="1"/>
</dbReference>
<dbReference type="PANTHER" id="PTHR35585:SF1">
    <property type="entry name" value="HHE DOMAIN PROTEIN (AFU_ORTHOLOGUE AFUA_4G00730)"/>
    <property type="match status" value="1"/>
</dbReference>
<proteinExistence type="predicted"/>
<gene>
    <name evidence="3" type="primary">A4RJV3</name>
</gene>
<feature type="domain" description="Hemerythrin-like" evidence="2">
    <location>
        <begin position="32"/>
        <end position="146"/>
    </location>
</feature>
<evidence type="ECO:0000313" key="3">
    <source>
        <dbReference type="EMBL" id="VWO96317.1"/>
    </source>
</evidence>
<dbReference type="Pfam" id="PF01814">
    <property type="entry name" value="Hemerythrin"/>
    <property type="match status" value="1"/>
</dbReference>
<feature type="region of interest" description="Disordered" evidence="1">
    <location>
        <begin position="201"/>
        <end position="227"/>
    </location>
</feature>
<accession>A0A5K1JYD3</accession>